<dbReference type="CDD" id="cd00037">
    <property type="entry name" value="CLECT"/>
    <property type="match status" value="1"/>
</dbReference>
<comment type="caution">
    <text evidence="3">The sequence shown here is derived from an EMBL/GenBank/DDBJ whole genome shotgun (WGS) entry which is preliminary data.</text>
</comment>
<evidence type="ECO:0000256" key="1">
    <source>
        <dbReference type="SAM" id="SignalP"/>
    </source>
</evidence>
<sequence length="162" mass="18625">MFVLHVFFIVALACLTSSSGEGIQPVSLCSLPFWELDGDCFYVHDTKLNWHDARHFCTSLSGDNSEETGLATLKDCDQFSIIWQHLSTEFGPYGYWMGGTDEGQEGNWHWVTGESMPMGHPFWIHGQPHNHPEYNCMAYQQNTGYFVGWSCENELYFLCQEY</sequence>
<dbReference type="AlphaFoldDB" id="A0AAE1NMT4"/>
<feature type="chain" id="PRO_5042278529" description="C-type lectin domain-containing protein" evidence="1">
    <location>
        <begin position="21"/>
        <end position="162"/>
    </location>
</feature>
<name>A0AAE1NMT4_9EUCA</name>
<dbReference type="InterPro" id="IPR016187">
    <property type="entry name" value="CTDL_fold"/>
</dbReference>
<reference evidence="3" key="1">
    <citation type="submission" date="2023-11" db="EMBL/GenBank/DDBJ databases">
        <title>Genome assemblies of two species of porcelain crab, Petrolisthes cinctipes and Petrolisthes manimaculis (Anomura: Porcellanidae).</title>
        <authorList>
            <person name="Angst P."/>
        </authorList>
    </citation>
    <scope>NUCLEOTIDE SEQUENCE</scope>
    <source>
        <strain evidence="3">PB745_02</strain>
        <tissue evidence="3">Gill</tissue>
    </source>
</reference>
<evidence type="ECO:0000259" key="2">
    <source>
        <dbReference type="PROSITE" id="PS50041"/>
    </source>
</evidence>
<dbReference type="InterPro" id="IPR001304">
    <property type="entry name" value="C-type_lectin-like"/>
</dbReference>
<dbReference type="PROSITE" id="PS50041">
    <property type="entry name" value="C_TYPE_LECTIN_2"/>
    <property type="match status" value="1"/>
</dbReference>
<evidence type="ECO:0000313" key="3">
    <source>
        <dbReference type="EMBL" id="KAK4292346.1"/>
    </source>
</evidence>
<keyword evidence="4" id="KW-1185">Reference proteome</keyword>
<dbReference type="Pfam" id="PF00059">
    <property type="entry name" value="Lectin_C"/>
    <property type="match status" value="1"/>
</dbReference>
<dbReference type="Proteomes" id="UP001292094">
    <property type="component" value="Unassembled WGS sequence"/>
</dbReference>
<organism evidence="3 4">
    <name type="scientific">Petrolisthes manimaculis</name>
    <dbReference type="NCBI Taxonomy" id="1843537"/>
    <lineage>
        <taxon>Eukaryota</taxon>
        <taxon>Metazoa</taxon>
        <taxon>Ecdysozoa</taxon>
        <taxon>Arthropoda</taxon>
        <taxon>Crustacea</taxon>
        <taxon>Multicrustacea</taxon>
        <taxon>Malacostraca</taxon>
        <taxon>Eumalacostraca</taxon>
        <taxon>Eucarida</taxon>
        <taxon>Decapoda</taxon>
        <taxon>Pleocyemata</taxon>
        <taxon>Anomura</taxon>
        <taxon>Galatheoidea</taxon>
        <taxon>Porcellanidae</taxon>
        <taxon>Petrolisthes</taxon>
    </lineage>
</organism>
<dbReference type="InterPro" id="IPR016186">
    <property type="entry name" value="C-type_lectin-like/link_sf"/>
</dbReference>
<feature type="signal peptide" evidence="1">
    <location>
        <begin position="1"/>
        <end position="20"/>
    </location>
</feature>
<dbReference type="Gene3D" id="3.10.100.10">
    <property type="entry name" value="Mannose-Binding Protein A, subunit A"/>
    <property type="match status" value="1"/>
</dbReference>
<dbReference type="PANTHER" id="PTHR22803">
    <property type="entry name" value="MANNOSE, PHOSPHOLIPASE, LECTIN RECEPTOR RELATED"/>
    <property type="match status" value="1"/>
</dbReference>
<dbReference type="SUPFAM" id="SSF56436">
    <property type="entry name" value="C-type lectin-like"/>
    <property type="match status" value="1"/>
</dbReference>
<dbReference type="InterPro" id="IPR050111">
    <property type="entry name" value="C-type_lectin/snaclec_domain"/>
</dbReference>
<protein>
    <recommendedName>
        <fullName evidence="2">C-type lectin domain-containing protein</fullName>
    </recommendedName>
</protein>
<dbReference type="EMBL" id="JAWZYT010004860">
    <property type="protein sequence ID" value="KAK4292346.1"/>
    <property type="molecule type" value="Genomic_DNA"/>
</dbReference>
<proteinExistence type="predicted"/>
<feature type="domain" description="C-type lectin" evidence="2">
    <location>
        <begin position="36"/>
        <end position="160"/>
    </location>
</feature>
<evidence type="ECO:0000313" key="4">
    <source>
        <dbReference type="Proteomes" id="UP001292094"/>
    </source>
</evidence>
<dbReference type="SMART" id="SM00034">
    <property type="entry name" value="CLECT"/>
    <property type="match status" value="1"/>
</dbReference>
<keyword evidence="1" id="KW-0732">Signal</keyword>
<accession>A0AAE1NMT4</accession>
<gene>
    <name evidence="3" type="ORF">Pmani_034879</name>
</gene>